<name>A0A485MCA0_LYNPA</name>
<evidence type="ECO:0000313" key="4">
    <source>
        <dbReference type="Proteomes" id="UP000386466"/>
    </source>
</evidence>
<dbReference type="InterPro" id="IPR008555">
    <property type="entry name" value="SIKE"/>
</dbReference>
<dbReference type="EMBL" id="CAAGRJ010000336">
    <property type="protein sequence ID" value="VFV17838.1"/>
    <property type="molecule type" value="Genomic_DNA"/>
</dbReference>
<keyword evidence="2" id="KW-0175">Coiled coil</keyword>
<evidence type="ECO:0000256" key="2">
    <source>
        <dbReference type="ARBA" id="ARBA00023054"/>
    </source>
</evidence>
<proteinExistence type="inferred from homology"/>
<organism evidence="3 4">
    <name type="scientific">Lynx pardinus</name>
    <name type="common">Iberian lynx</name>
    <name type="synonym">Felis pardina</name>
    <dbReference type="NCBI Taxonomy" id="191816"/>
    <lineage>
        <taxon>Eukaryota</taxon>
        <taxon>Metazoa</taxon>
        <taxon>Chordata</taxon>
        <taxon>Craniata</taxon>
        <taxon>Vertebrata</taxon>
        <taxon>Euteleostomi</taxon>
        <taxon>Mammalia</taxon>
        <taxon>Eutheria</taxon>
        <taxon>Laurasiatheria</taxon>
        <taxon>Carnivora</taxon>
        <taxon>Feliformia</taxon>
        <taxon>Felidae</taxon>
        <taxon>Felinae</taxon>
        <taxon>Lynx</taxon>
    </lineage>
</organism>
<dbReference type="AlphaFoldDB" id="A0A485MCA0"/>
<comment type="similarity">
    <text evidence="1">Belongs to the SIKE family.</text>
</comment>
<dbReference type="Proteomes" id="UP000386466">
    <property type="component" value="Unassembled WGS sequence"/>
</dbReference>
<evidence type="ECO:0000256" key="1">
    <source>
        <dbReference type="ARBA" id="ARBA00005537"/>
    </source>
</evidence>
<evidence type="ECO:0000313" key="3">
    <source>
        <dbReference type="EMBL" id="VFV17838.1"/>
    </source>
</evidence>
<accession>A0A485MCA0</accession>
<dbReference type="Pfam" id="PF05769">
    <property type="entry name" value="SIKE"/>
    <property type="match status" value="1"/>
</dbReference>
<gene>
    <name evidence="3" type="ORF">LYPA_23C007904</name>
</gene>
<sequence>MKAQDVGRGTAGVRQRLAAKEQRTSYITGETSVGFGTYKEQVLRAILVQVFRLLMASRKDDLGIIRKFNEHHSKILRAQADQVTEIAAVMRKAIEIGDHQGGRKST</sequence>
<keyword evidence="4" id="KW-1185">Reference proteome</keyword>
<reference evidence="3 4" key="1">
    <citation type="submission" date="2019-01" db="EMBL/GenBank/DDBJ databases">
        <authorList>
            <person name="Alioto T."/>
            <person name="Alioto T."/>
        </authorList>
    </citation>
    <scope>NUCLEOTIDE SEQUENCE [LARGE SCALE GENOMIC DNA]</scope>
</reference>
<protein>
    <submittedName>
        <fullName evidence="3">Low quality protein: fgfr1 oncogene</fullName>
    </submittedName>
</protein>